<accession>A0A317L1Q5</accession>
<protein>
    <submittedName>
        <fullName evidence="2">Hydrolase</fullName>
    </submittedName>
</protein>
<feature type="domain" description="SGNH hydrolase-type esterase" evidence="1">
    <location>
        <begin position="9"/>
        <end position="192"/>
    </location>
</feature>
<reference evidence="2 3" key="1">
    <citation type="submission" date="2018-05" db="EMBL/GenBank/DDBJ databases">
        <title>Genomic analysis of Gracilibacillus dipsosauri DD1 reveals novel features of a salt-tolerant amylase.</title>
        <authorList>
            <person name="Deutch C.E."/>
            <person name="Yang S."/>
        </authorList>
    </citation>
    <scope>NUCLEOTIDE SEQUENCE [LARGE SCALE GENOMIC DNA]</scope>
    <source>
        <strain evidence="2 3">DD1</strain>
    </source>
</reference>
<gene>
    <name evidence="2" type="ORF">DLJ74_05460</name>
</gene>
<comment type="caution">
    <text evidence="2">The sequence shown here is derived from an EMBL/GenBank/DDBJ whole genome shotgun (WGS) entry which is preliminary data.</text>
</comment>
<dbReference type="Gene3D" id="3.40.50.1110">
    <property type="entry name" value="SGNH hydrolase"/>
    <property type="match status" value="1"/>
</dbReference>
<evidence type="ECO:0000259" key="1">
    <source>
        <dbReference type="Pfam" id="PF13472"/>
    </source>
</evidence>
<evidence type="ECO:0000313" key="2">
    <source>
        <dbReference type="EMBL" id="PWU69426.1"/>
    </source>
</evidence>
<keyword evidence="3" id="KW-1185">Reference proteome</keyword>
<dbReference type="Proteomes" id="UP000245624">
    <property type="component" value="Unassembled WGS sequence"/>
</dbReference>
<keyword evidence="2" id="KW-0378">Hydrolase</keyword>
<dbReference type="GO" id="GO:0004622">
    <property type="term" value="F:phosphatidylcholine lysophospholipase activity"/>
    <property type="evidence" value="ECO:0007669"/>
    <property type="project" value="TreeGrafter"/>
</dbReference>
<name>A0A317L1Q5_9BACI</name>
<dbReference type="InterPro" id="IPR051532">
    <property type="entry name" value="Ester_Hydrolysis_Enzymes"/>
</dbReference>
<dbReference type="PANTHER" id="PTHR30383">
    <property type="entry name" value="THIOESTERASE 1/PROTEASE 1/LYSOPHOSPHOLIPASE L1"/>
    <property type="match status" value="1"/>
</dbReference>
<dbReference type="RefSeq" id="WP_109983665.1">
    <property type="nucleotide sequence ID" value="NZ_QGTD01000005.1"/>
</dbReference>
<dbReference type="Pfam" id="PF13472">
    <property type="entry name" value="Lipase_GDSL_2"/>
    <property type="match status" value="1"/>
</dbReference>
<dbReference type="EMBL" id="QGTD01000005">
    <property type="protein sequence ID" value="PWU69426.1"/>
    <property type="molecule type" value="Genomic_DNA"/>
</dbReference>
<dbReference type="InterPro" id="IPR036514">
    <property type="entry name" value="SGNH_hydro_sf"/>
</dbReference>
<sequence>MNLGGRIILIGDSITEWGRHEDPEGIGKGYVRVIHDYFKITKPDSKIEIVNRGVGGNRINDLKSRWDQDILELNPDTVSISIGINDVWRQLDQPELEQIYPDRFEAIYRHLLKQVKNHTNASLILMEPTIIEESLLSEGNKMLKPYVDIVNRLAEEYHAILVPTHQAFMKYLHTNSDYRLTTDGVHLNSAGNLLVAQQWMKAVEN</sequence>
<dbReference type="OrthoDB" id="9794725at2"/>
<dbReference type="CDD" id="cd01834">
    <property type="entry name" value="SGNH_hydrolase_like_2"/>
    <property type="match status" value="1"/>
</dbReference>
<organism evidence="2 3">
    <name type="scientific">Gracilibacillus dipsosauri</name>
    <dbReference type="NCBI Taxonomy" id="178340"/>
    <lineage>
        <taxon>Bacteria</taxon>
        <taxon>Bacillati</taxon>
        <taxon>Bacillota</taxon>
        <taxon>Bacilli</taxon>
        <taxon>Bacillales</taxon>
        <taxon>Bacillaceae</taxon>
        <taxon>Gracilibacillus</taxon>
    </lineage>
</organism>
<dbReference type="InterPro" id="IPR013830">
    <property type="entry name" value="SGNH_hydro"/>
</dbReference>
<evidence type="ECO:0000313" key="3">
    <source>
        <dbReference type="Proteomes" id="UP000245624"/>
    </source>
</evidence>
<dbReference type="AlphaFoldDB" id="A0A317L1Q5"/>
<dbReference type="SUPFAM" id="SSF52266">
    <property type="entry name" value="SGNH hydrolase"/>
    <property type="match status" value="1"/>
</dbReference>
<proteinExistence type="predicted"/>
<dbReference type="PANTHER" id="PTHR30383:SF5">
    <property type="entry name" value="SGNH HYDROLASE-TYPE ESTERASE DOMAIN-CONTAINING PROTEIN"/>
    <property type="match status" value="1"/>
</dbReference>